<evidence type="ECO:0000256" key="2">
    <source>
        <dbReference type="ARBA" id="ARBA00023125"/>
    </source>
</evidence>
<reference evidence="6 7" key="1">
    <citation type="journal article" date="2007" name="Archaea">
        <title>The genome of Hyperthermus butylicus: a sulfur-reducing, peptide fermenting, neutrophilic Crenarchaeote growing up to 108 degrees C.</title>
        <authorList>
            <person name="Brugger K."/>
            <person name="Chen L."/>
            <person name="Stark M."/>
            <person name="Zibat A."/>
            <person name="Redder P."/>
            <person name="Ruepp A."/>
            <person name="Awayez M."/>
            <person name="She Q."/>
            <person name="Garrett R.A."/>
            <person name="Klenk H.P."/>
        </authorList>
    </citation>
    <scope>NUCLEOTIDE SEQUENCE [LARGE SCALE GENOMIC DNA]</scope>
    <source>
        <strain evidence="7">DSM 5456 / JCM 9403 / PLM1-5</strain>
    </source>
</reference>
<proteinExistence type="predicted"/>
<keyword evidence="3" id="KW-0804">Transcription</keyword>
<dbReference type="Proteomes" id="UP000002593">
    <property type="component" value="Chromosome"/>
</dbReference>
<feature type="domain" description="Predicted DNA-binding protein ribbon-helix-helix" evidence="5">
    <location>
        <begin position="3"/>
        <end position="46"/>
    </location>
</feature>
<dbReference type="InterPro" id="IPR045865">
    <property type="entry name" value="ACT-like_dom_sf"/>
</dbReference>
<dbReference type="HOGENOM" id="CLU_113319_3_0_2"/>
<dbReference type="EMBL" id="CP000493">
    <property type="protein sequence ID" value="ABM80238.1"/>
    <property type="molecule type" value="Genomic_DNA"/>
</dbReference>
<organism evidence="6 7">
    <name type="scientific">Hyperthermus butylicus (strain DSM 5456 / JCM 9403 / PLM1-5)</name>
    <dbReference type="NCBI Taxonomy" id="415426"/>
    <lineage>
        <taxon>Archaea</taxon>
        <taxon>Thermoproteota</taxon>
        <taxon>Thermoprotei</taxon>
        <taxon>Desulfurococcales</taxon>
        <taxon>Pyrodictiaceae</taxon>
        <taxon>Hyperthermus</taxon>
    </lineage>
</organism>
<dbReference type="GeneID" id="4781492"/>
<dbReference type="EnsemblBacteria" id="ABM80238">
    <property type="protein sequence ID" value="ABM80238"/>
    <property type="gene ID" value="Hbut_0366"/>
</dbReference>
<evidence type="ECO:0000313" key="7">
    <source>
        <dbReference type="Proteomes" id="UP000002593"/>
    </source>
</evidence>
<name>A2BJS7_HYPBU</name>
<dbReference type="Gene3D" id="1.10.1220.10">
    <property type="entry name" value="Met repressor-like"/>
    <property type="match status" value="1"/>
</dbReference>
<accession>A2BJS7</accession>
<evidence type="ECO:0000259" key="5">
    <source>
        <dbReference type="Pfam" id="PF12651"/>
    </source>
</evidence>
<dbReference type="InterPro" id="IPR050192">
    <property type="entry name" value="CopG/NikR_regulator"/>
</dbReference>
<dbReference type="SUPFAM" id="SSF55021">
    <property type="entry name" value="ACT-like"/>
    <property type="match status" value="1"/>
</dbReference>
<evidence type="ECO:0000313" key="6">
    <source>
        <dbReference type="EMBL" id="ABM80238.1"/>
    </source>
</evidence>
<keyword evidence="1" id="KW-0805">Transcription regulation</keyword>
<dbReference type="GO" id="GO:0003677">
    <property type="term" value="F:DNA binding"/>
    <property type="evidence" value="ECO:0007669"/>
    <property type="project" value="TreeGrafter"/>
</dbReference>
<feature type="domain" description="Transcription factor NikR nickel binding C-terminal" evidence="4">
    <location>
        <begin position="76"/>
        <end position="117"/>
    </location>
</feature>
<protein>
    <submittedName>
        <fullName evidence="6">Transcriptional regulator, NikR</fullName>
    </submittedName>
</protein>
<dbReference type="InterPro" id="IPR013321">
    <property type="entry name" value="Arc_rbn_hlx_hlx"/>
</dbReference>
<dbReference type="SUPFAM" id="SSF47598">
    <property type="entry name" value="Ribbon-helix-helix"/>
    <property type="match status" value="1"/>
</dbReference>
<dbReference type="STRING" id="415426.Hbut_0366"/>
<dbReference type="Pfam" id="PF12651">
    <property type="entry name" value="RHH_3"/>
    <property type="match status" value="1"/>
</dbReference>
<dbReference type="Pfam" id="PF08753">
    <property type="entry name" value="NikR_C"/>
    <property type="match status" value="1"/>
</dbReference>
<dbReference type="InterPro" id="IPR038733">
    <property type="entry name" value="Predicted_DNA_bind_prot_RHH"/>
</dbReference>
<evidence type="ECO:0000256" key="1">
    <source>
        <dbReference type="ARBA" id="ARBA00023015"/>
    </source>
</evidence>
<dbReference type="InterPro" id="IPR010985">
    <property type="entry name" value="Ribbon_hlx_hlx"/>
</dbReference>
<dbReference type="InterPro" id="IPR014864">
    <property type="entry name" value="TF_NikR_Ni-bd_C"/>
</dbReference>
<dbReference type="CDD" id="cd22231">
    <property type="entry name" value="RHH_NikR_HicB-like"/>
    <property type="match status" value="1"/>
</dbReference>
<dbReference type="KEGG" id="hbu:Hbut_0366"/>
<dbReference type="OrthoDB" id="25654at2157"/>
<dbReference type="GO" id="GO:0006355">
    <property type="term" value="P:regulation of DNA-templated transcription"/>
    <property type="evidence" value="ECO:0007669"/>
    <property type="project" value="InterPro"/>
</dbReference>
<gene>
    <name evidence="6" type="ordered locus">Hbut_0366</name>
</gene>
<dbReference type="InterPro" id="IPR027271">
    <property type="entry name" value="Acetolactate_synth/TF_NikR_C"/>
</dbReference>
<dbReference type="Gene3D" id="3.30.70.1150">
    <property type="entry name" value="ACT-like. Chain A, domain 2"/>
    <property type="match status" value="1"/>
</dbReference>
<dbReference type="PANTHER" id="PTHR34719:SF2">
    <property type="entry name" value="NICKEL-RESPONSIVE REGULATOR"/>
    <property type="match status" value="1"/>
</dbReference>
<evidence type="ECO:0000259" key="4">
    <source>
        <dbReference type="Pfam" id="PF08753"/>
    </source>
</evidence>
<dbReference type="RefSeq" id="WP_011821556.1">
    <property type="nucleotide sequence ID" value="NC_008818.1"/>
</dbReference>
<dbReference type="AlphaFoldDB" id="A2BJS7"/>
<dbReference type="PANTHER" id="PTHR34719">
    <property type="entry name" value="NICKEL-RESPONSIVE REGULATOR"/>
    <property type="match status" value="1"/>
</dbReference>
<dbReference type="eggNOG" id="arCOG01008">
    <property type="taxonomic scope" value="Archaea"/>
</dbReference>
<keyword evidence="2" id="KW-0238">DNA-binding</keyword>
<evidence type="ECO:0000256" key="3">
    <source>
        <dbReference type="ARBA" id="ARBA00023163"/>
    </source>
</evidence>
<sequence>MPRRRRFGVSLPERLAEKLDALTRIMGVDRSKLVERAVQILIEDYEHYIREHTCYGVMIVVPGVDNQHISVGRVFESFRDIVLASSHYHVDGRCVEVAVVRGPSKKIAELHTELERLGCRVRYVPLAGLPEDGVNNG</sequence>
<keyword evidence="7" id="KW-1185">Reference proteome</keyword>